<dbReference type="Gene3D" id="2.30.30.140">
    <property type="match status" value="1"/>
</dbReference>
<evidence type="ECO:0000313" key="2">
    <source>
        <dbReference type="EMBL" id="CAD9623598.1"/>
    </source>
</evidence>
<protein>
    <submittedName>
        <fullName evidence="2">Uncharacterized protein</fullName>
    </submittedName>
</protein>
<sequence length="589" mass="64845">MAEGLLAEPDDEASSGRLLSPRASDDRPADGTVGSEAPPGPASMRRALVGRRGDSELPFRRVRAVAISAACLAAVGFVGWRVARHVTGSPAGGGAAENRVVNGWAHVAQLEEDMSNMVTDFNYDHLDVGWKVYVTSQTGHNRICTIIGEKDGSKLHIHYDSFTDAFDEWLPRDSQRIIAVVKTTTLTTTSTTVTRTTTTVSSTSSRTSTTRTTTTSTSSTRTSTSTTTPRRYSSLFCFTLTKSSGPEIELLRLQLARGFGIFDCDAQMVFSDVSTWLSNGPTYLRGQQQQMMITTVQVPVSFANVTMTSDGRATASWVNARDYMECWRRIVEDTRFLWHDWVVKVDPDTVFVPGRLRERLRPVDIPKGPLGSAAYFRTCKTTPRKCVHTVTMSRRYGPQWSFHTIGTSADRFIVDAACSLESDHGQDCQRNGWGAGVHVITDLRGRKVSEGNCCNENEKVENVQSYCPQQQTESPEPGLSGALEVISRDAVKAYAKDGHQCQNNGYAAVGEEFFMQECLEQLRVANLDGVQLLSDEFCGGSPKKCQTAEVAFHPFRSPESYMECVGNAFMNLDVTELHQDLLHVPHADG</sequence>
<dbReference type="SUPFAM" id="SSF54160">
    <property type="entry name" value="Chromo domain-like"/>
    <property type="match status" value="1"/>
</dbReference>
<feature type="region of interest" description="Disordered" evidence="1">
    <location>
        <begin position="195"/>
        <end position="228"/>
    </location>
</feature>
<accession>A0A6V0BTI6</accession>
<proteinExistence type="predicted"/>
<dbReference type="EMBL" id="HBGW01072986">
    <property type="protein sequence ID" value="CAD9623598.1"/>
    <property type="molecule type" value="Transcribed_RNA"/>
</dbReference>
<name>A0A6V0BTI6_9DINO</name>
<feature type="region of interest" description="Disordered" evidence="1">
    <location>
        <begin position="1"/>
        <end position="45"/>
    </location>
</feature>
<evidence type="ECO:0000256" key="1">
    <source>
        <dbReference type="SAM" id="MobiDB-lite"/>
    </source>
</evidence>
<gene>
    <name evidence="2" type="ORF">BRAN1462_LOCUS46535</name>
</gene>
<reference evidence="2" key="1">
    <citation type="submission" date="2021-01" db="EMBL/GenBank/DDBJ databases">
        <authorList>
            <person name="Corre E."/>
            <person name="Pelletier E."/>
            <person name="Niang G."/>
            <person name="Scheremetjew M."/>
            <person name="Finn R."/>
            <person name="Kale V."/>
            <person name="Holt S."/>
            <person name="Cochrane G."/>
            <person name="Meng A."/>
            <person name="Brown T."/>
            <person name="Cohen L."/>
        </authorList>
    </citation>
    <scope>NUCLEOTIDE SEQUENCE</scope>
    <source>
        <strain evidence="2">RCC3387</strain>
    </source>
</reference>
<dbReference type="InterPro" id="IPR016197">
    <property type="entry name" value="Chromo-like_dom_sf"/>
</dbReference>
<dbReference type="AlphaFoldDB" id="A0A6V0BTI6"/>
<organism evidence="2">
    <name type="scientific">Zooxanthella nutricula</name>
    <dbReference type="NCBI Taxonomy" id="1333877"/>
    <lineage>
        <taxon>Eukaryota</taxon>
        <taxon>Sar</taxon>
        <taxon>Alveolata</taxon>
        <taxon>Dinophyceae</taxon>
        <taxon>Peridiniales</taxon>
        <taxon>Peridiniales incertae sedis</taxon>
        <taxon>Zooxanthella</taxon>
    </lineage>
</organism>